<feature type="domain" description="C-type lysozyme inhibitor" evidence="6">
    <location>
        <begin position="36"/>
        <end position="102"/>
    </location>
</feature>
<evidence type="ECO:0000256" key="5">
    <source>
        <dbReference type="SAM" id="SignalP"/>
    </source>
</evidence>
<dbReference type="RefSeq" id="WP_289829374.1">
    <property type="nucleotide sequence ID" value="NZ_JAUEDK010000010.1"/>
</dbReference>
<evidence type="ECO:0000259" key="6">
    <source>
        <dbReference type="Pfam" id="PF09864"/>
    </source>
</evidence>
<protein>
    <submittedName>
        <fullName evidence="7">MliC family protein</fullName>
    </submittedName>
</protein>
<comment type="caution">
    <text evidence="7">The sequence shown here is derived from an EMBL/GenBank/DDBJ whole genome shotgun (WGS) entry which is preliminary data.</text>
</comment>
<dbReference type="InterPro" id="IPR036328">
    <property type="entry name" value="MliC_sf"/>
</dbReference>
<proteinExistence type="predicted"/>
<keyword evidence="4" id="KW-0449">Lipoprotein</keyword>
<evidence type="ECO:0000256" key="1">
    <source>
        <dbReference type="ARBA" id="ARBA00022729"/>
    </source>
</evidence>
<dbReference type="InterPro" id="IPR018660">
    <property type="entry name" value="MliC"/>
</dbReference>
<dbReference type="Gene3D" id="2.40.128.200">
    <property type="match status" value="1"/>
</dbReference>
<keyword evidence="3" id="KW-0564">Palmitate</keyword>
<dbReference type="Proteomes" id="UP001168540">
    <property type="component" value="Unassembled WGS sequence"/>
</dbReference>
<keyword evidence="2" id="KW-0472">Membrane</keyword>
<dbReference type="EMBL" id="JAUEDK010000010">
    <property type="protein sequence ID" value="MDN0074794.1"/>
    <property type="molecule type" value="Genomic_DNA"/>
</dbReference>
<keyword evidence="8" id="KW-1185">Reference proteome</keyword>
<evidence type="ECO:0000256" key="2">
    <source>
        <dbReference type="ARBA" id="ARBA00023136"/>
    </source>
</evidence>
<organism evidence="7 8">
    <name type="scientific">Crenobacter oryzisoli</name>
    <dbReference type="NCBI Taxonomy" id="3056844"/>
    <lineage>
        <taxon>Bacteria</taxon>
        <taxon>Pseudomonadati</taxon>
        <taxon>Pseudomonadota</taxon>
        <taxon>Betaproteobacteria</taxon>
        <taxon>Neisseriales</taxon>
        <taxon>Neisseriaceae</taxon>
        <taxon>Crenobacter</taxon>
    </lineage>
</organism>
<gene>
    <name evidence="7" type="ORF">QU481_07795</name>
</gene>
<evidence type="ECO:0000313" key="8">
    <source>
        <dbReference type="Proteomes" id="UP001168540"/>
    </source>
</evidence>
<evidence type="ECO:0000256" key="4">
    <source>
        <dbReference type="ARBA" id="ARBA00023288"/>
    </source>
</evidence>
<evidence type="ECO:0000313" key="7">
    <source>
        <dbReference type="EMBL" id="MDN0074794.1"/>
    </source>
</evidence>
<sequence>MKKTLAVGLALLASLTAFCVSAQAVERGETPFKVNYRCANHRALSVVYPAYADAEHEPIRLTWGGTVYRLHPTEAGSGARYANLQLVWWTKGEAGFLATRGGRMLVRDCHEASSKPVQ</sequence>
<keyword evidence="1 5" id="KW-0732">Signal</keyword>
<evidence type="ECO:0000256" key="3">
    <source>
        <dbReference type="ARBA" id="ARBA00023139"/>
    </source>
</evidence>
<reference evidence="7" key="1">
    <citation type="submission" date="2023-06" db="EMBL/GenBank/DDBJ databases">
        <authorList>
            <person name="Zhang S."/>
        </authorList>
    </citation>
    <scope>NUCLEOTIDE SEQUENCE</scope>
    <source>
        <strain evidence="7">SG2303</strain>
    </source>
</reference>
<dbReference type="SUPFAM" id="SSF141488">
    <property type="entry name" value="YdhA-like"/>
    <property type="match status" value="1"/>
</dbReference>
<dbReference type="Pfam" id="PF09864">
    <property type="entry name" value="MliC"/>
    <property type="match status" value="1"/>
</dbReference>
<feature type="signal peptide" evidence="5">
    <location>
        <begin position="1"/>
        <end position="24"/>
    </location>
</feature>
<feature type="chain" id="PRO_5047020746" evidence="5">
    <location>
        <begin position="25"/>
        <end position="118"/>
    </location>
</feature>
<accession>A0ABT7XLX0</accession>
<name>A0ABT7XLX0_9NEIS</name>